<name>A0AA89C184_PINIB</name>
<keyword evidence="8 10" id="KW-0333">Golgi apparatus</keyword>
<accession>A0AA89C184</accession>
<evidence type="ECO:0000256" key="6">
    <source>
        <dbReference type="ARBA" id="ARBA00022968"/>
    </source>
</evidence>
<dbReference type="GO" id="GO:0006493">
    <property type="term" value="P:protein O-linked glycosylation"/>
    <property type="evidence" value="ECO:0007669"/>
    <property type="project" value="TreeGrafter"/>
</dbReference>
<reference evidence="11" key="1">
    <citation type="submission" date="2019-08" db="EMBL/GenBank/DDBJ databases">
        <title>The improved chromosome-level genome for the pearl oyster Pinctada fucata martensii using PacBio sequencing and Hi-C.</title>
        <authorList>
            <person name="Zheng Z."/>
        </authorList>
    </citation>
    <scope>NUCLEOTIDE SEQUENCE</scope>
    <source>
        <strain evidence="11">ZZ-2019</strain>
        <tissue evidence="11">Adductor muscle</tissue>
    </source>
</reference>
<dbReference type="PANTHER" id="PTHR11214:SF364">
    <property type="entry name" value="HEXOSYLTRANSFERASE"/>
    <property type="match status" value="1"/>
</dbReference>
<dbReference type="InterPro" id="IPR002659">
    <property type="entry name" value="Glyco_trans_31"/>
</dbReference>
<dbReference type="PANTHER" id="PTHR11214">
    <property type="entry name" value="BETA-1,3-N-ACETYLGLUCOSAMINYLTRANSFERASE"/>
    <property type="match status" value="1"/>
</dbReference>
<proteinExistence type="inferred from homology"/>
<keyword evidence="4" id="KW-0808">Transferase</keyword>
<dbReference type="Proteomes" id="UP001186944">
    <property type="component" value="Unassembled WGS sequence"/>
</dbReference>
<evidence type="ECO:0000256" key="4">
    <source>
        <dbReference type="ARBA" id="ARBA00022679"/>
    </source>
</evidence>
<evidence type="ECO:0000256" key="3">
    <source>
        <dbReference type="ARBA" id="ARBA00022676"/>
    </source>
</evidence>
<comment type="similarity">
    <text evidence="2 10">Belongs to the glycosyltransferase 31 family.</text>
</comment>
<evidence type="ECO:0000256" key="7">
    <source>
        <dbReference type="ARBA" id="ARBA00022989"/>
    </source>
</evidence>
<evidence type="ECO:0000256" key="2">
    <source>
        <dbReference type="ARBA" id="ARBA00008661"/>
    </source>
</evidence>
<keyword evidence="12" id="KW-1185">Reference proteome</keyword>
<evidence type="ECO:0000256" key="5">
    <source>
        <dbReference type="ARBA" id="ARBA00022692"/>
    </source>
</evidence>
<keyword evidence="5" id="KW-0812">Transmembrane</keyword>
<sequence>MGKVADRKVMNKVKLEHDHYGDIVQEDFMDSYRNLTYKGICALKWISTYCKKATFALKTDDDILVNIFKINDHIRHVITKSYGTKDLILCNQWVRMKVLRDKKSKWYIPKDDFGLDYFPPYCSGSAFILSADVIRRMYEASFDTPFFWVDDYYITGALAKKINVVQKRLNDMYMLNGRLAPERFKNDTNFKLAFFHVPKLNTIYRMWTSMKKGMLEKEEDELNKNSNRTKKVR</sequence>
<keyword evidence="3 10" id="KW-0328">Glycosyltransferase</keyword>
<evidence type="ECO:0000256" key="1">
    <source>
        <dbReference type="ARBA" id="ARBA00004323"/>
    </source>
</evidence>
<keyword evidence="6" id="KW-0735">Signal-anchor</keyword>
<evidence type="ECO:0000313" key="11">
    <source>
        <dbReference type="EMBL" id="KAK3102181.1"/>
    </source>
</evidence>
<evidence type="ECO:0000256" key="8">
    <source>
        <dbReference type="ARBA" id="ARBA00023034"/>
    </source>
</evidence>
<organism evidence="11 12">
    <name type="scientific">Pinctada imbricata</name>
    <name type="common">Atlantic pearl-oyster</name>
    <name type="synonym">Pinctada martensii</name>
    <dbReference type="NCBI Taxonomy" id="66713"/>
    <lineage>
        <taxon>Eukaryota</taxon>
        <taxon>Metazoa</taxon>
        <taxon>Spiralia</taxon>
        <taxon>Lophotrochozoa</taxon>
        <taxon>Mollusca</taxon>
        <taxon>Bivalvia</taxon>
        <taxon>Autobranchia</taxon>
        <taxon>Pteriomorphia</taxon>
        <taxon>Pterioida</taxon>
        <taxon>Pterioidea</taxon>
        <taxon>Pteriidae</taxon>
        <taxon>Pinctada</taxon>
    </lineage>
</organism>
<comment type="caution">
    <text evidence="11">The sequence shown here is derived from an EMBL/GenBank/DDBJ whole genome shotgun (WGS) entry which is preliminary data.</text>
</comment>
<keyword evidence="9" id="KW-0472">Membrane</keyword>
<evidence type="ECO:0000256" key="9">
    <source>
        <dbReference type="ARBA" id="ARBA00023136"/>
    </source>
</evidence>
<dbReference type="GO" id="GO:0016758">
    <property type="term" value="F:hexosyltransferase activity"/>
    <property type="evidence" value="ECO:0007669"/>
    <property type="project" value="InterPro"/>
</dbReference>
<protein>
    <recommendedName>
        <fullName evidence="10">Hexosyltransferase</fullName>
        <ecNumber evidence="10">2.4.1.-</ecNumber>
    </recommendedName>
</protein>
<dbReference type="AlphaFoldDB" id="A0AA89C184"/>
<dbReference type="GO" id="GO:0000139">
    <property type="term" value="C:Golgi membrane"/>
    <property type="evidence" value="ECO:0007669"/>
    <property type="project" value="UniProtKB-SubCell"/>
</dbReference>
<dbReference type="EC" id="2.4.1.-" evidence="10"/>
<evidence type="ECO:0000313" key="12">
    <source>
        <dbReference type="Proteomes" id="UP001186944"/>
    </source>
</evidence>
<comment type="subcellular location">
    <subcellularLocation>
        <location evidence="1 10">Golgi apparatus membrane</location>
        <topology evidence="1 10">Single-pass type II membrane protein</topology>
    </subcellularLocation>
</comment>
<dbReference type="EMBL" id="VSWD01000005">
    <property type="protein sequence ID" value="KAK3102181.1"/>
    <property type="molecule type" value="Genomic_DNA"/>
</dbReference>
<gene>
    <name evidence="11" type="ORF">FSP39_009415</name>
</gene>
<keyword evidence="7" id="KW-1133">Transmembrane helix</keyword>
<dbReference type="Gene3D" id="3.90.550.50">
    <property type="match status" value="1"/>
</dbReference>
<dbReference type="Pfam" id="PF01762">
    <property type="entry name" value="Galactosyl_T"/>
    <property type="match status" value="1"/>
</dbReference>
<evidence type="ECO:0000256" key="10">
    <source>
        <dbReference type="RuleBase" id="RU363063"/>
    </source>
</evidence>